<evidence type="ECO:0000259" key="2">
    <source>
        <dbReference type="Pfam" id="PF00171"/>
    </source>
</evidence>
<dbReference type="Pfam" id="PF00171">
    <property type="entry name" value="Aldedh"/>
    <property type="match status" value="1"/>
</dbReference>
<dbReference type="GO" id="GO:0004350">
    <property type="term" value="F:glutamate-5-semialdehyde dehydrogenase activity"/>
    <property type="evidence" value="ECO:0007669"/>
    <property type="project" value="TreeGrafter"/>
</dbReference>
<dbReference type="InterPro" id="IPR016161">
    <property type="entry name" value="Ald_DH/histidinol_DH"/>
</dbReference>
<dbReference type="EMBL" id="VENP01000016">
    <property type="protein sequence ID" value="TNU75109.1"/>
    <property type="molecule type" value="Genomic_DNA"/>
</dbReference>
<dbReference type="SUPFAM" id="SSF53720">
    <property type="entry name" value="ALDH-like"/>
    <property type="match status" value="1"/>
</dbReference>
<sequence length="507" mass="53059">MDAVTHGTLDHLTAGTLVPFGGDRYAVVDEALAAAFAPGDALHVDPGTGALLHVPAAVRRVVAEQINAAVAAFGVVRAAPRATIEAFFTAFADRLADDAVWAGIRAANAADVERARSAGRTTTRLTVSDRMRADMVDGLREWAGILLSRGSSVSADERVRHADWEVELQAAPLGVVAFVFEGRPNVFADAAGVLATGNTAVLRIGGDALGTAEAIRDGALRPALAAAGLPQGAVSLLPVRDRSAGWALFSDSRLALAVARGSGPAVAQLSGVARSAGVPVSAHGTGGAWLVADSAADVDRFAGAVRHSLDRKVCNTLNVAVLVADRAQELVPVLLAAADEAAATRSGTARVHVVEGSEGALPDGELTRQIPVHRADGVHTEPRASLLPVERLGQEWEWEDTPELTLVVVPDLAAAADLFNRWSPRFVASLISEDAAAHAWFRDAVDAPFVGDGFTRWVDGQYALAQPELGLSNWEHGRLLARAGILTGADLTTRRVFAHHDSAQQHR</sequence>
<dbReference type="Proteomes" id="UP000313849">
    <property type="component" value="Unassembled WGS sequence"/>
</dbReference>
<dbReference type="InterPro" id="IPR016163">
    <property type="entry name" value="Ald_DH_C"/>
</dbReference>
<dbReference type="AlphaFoldDB" id="A0A5C5BET3"/>
<dbReference type="PANTHER" id="PTHR11063">
    <property type="entry name" value="GLUTAMATE SEMIALDEHYDE DEHYDROGENASE"/>
    <property type="match status" value="1"/>
</dbReference>
<accession>A0A5C5BET3</accession>
<reference evidence="3 4" key="1">
    <citation type="submission" date="2019-06" db="EMBL/GenBank/DDBJ databases">
        <title>Draft genome sequence of Miniimonas arenae KCTC 19750T isolated from sea sand.</title>
        <authorList>
            <person name="Park S.-J."/>
        </authorList>
    </citation>
    <scope>NUCLEOTIDE SEQUENCE [LARGE SCALE GENOMIC DNA]</scope>
    <source>
        <strain evidence="3 4">KCTC 19750</strain>
    </source>
</reference>
<feature type="domain" description="Aldehyde dehydrogenase" evidence="2">
    <location>
        <begin position="51"/>
        <end position="340"/>
    </location>
</feature>
<keyword evidence="1" id="KW-0560">Oxidoreductase</keyword>
<dbReference type="Gene3D" id="3.40.605.10">
    <property type="entry name" value="Aldehyde Dehydrogenase, Chain A, domain 1"/>
    <property type="match status" value="1"/>
</dbReference>
<dbReference type="InterPro" id="IPR016162">
    <property type="entry name" value="Ald_DH_N"/>
</dbReference>
<evidence type="ECO:0000313" key="4">
    <source>
        <dbReference type="Proteomes" id="UP000313849"/>
    </source>
</evidence>
<keyword evidence="4" id="KW-1185">Reference proteome</keyword>
<gene>
    <name evidence="3" type="ORF">FH969_06105</name>
</gene>
<evidence type="ECO:0000256" key="1">
    <source>
        <dbReference type="ARBA" id="ARBA00023002"/>
    </source>
</evidence>
<protein>
    <submittedName>
        <fullName evidence="3">Aldehyde dehydrogenase family protein</fullName>
    </submittedName>
</protein>
<comment type="caution">
    <text evidence="3">The sequence shown here is derived from an EMBL/GenBank/DDBJ whole genome shotgun (WGS) entry which is preliminary data.</text>
</comment>
<dbReference type="PANTHER" id="PTHR11063:SF8">
    <property type="entry name" value="DELTA-1-PYRROLINE-5-CARBOXYLATE SYNTHASE"/>
    <property type="match status" value="1"/>
</dbReference>
<proteinExistence type="predicted"/>
<organism evidence="3 4">
    <name type="scientific">Miniimonas arenae</name>
    <dbReference type="NCBI Taxonomy" id="676201"/>
    <lineage>
        <taxon>Bacteria</taxon>
        <taxon>Bacillati</taxon>
        <taxon>Actinomycetota</taxon>
        <taxon>Actinomycetes</taxon>
        <taxon>Micrococcales</taxon>
        <taxon>Beutenbergiaceae</taxon>
        <taxon>Miniimonas</taxon>
    </lineage>
</organism>
<evidence type="ECO:0000313" key="3">
    <source>
        <dbReference type="EMBL" id="TNU75109.1"/>
    </source>
</evidence>
<dbReference type="Gene3D" id="3.40.309.10">
    <property type="entry name" value="Aldehyde Dehydrogenase, Chain A, domain 2"/>
    <property type="match status" value="1"/>
</dbReference>
<name>A0A5C5BET3_9MICO</name>
<dbReference type="RefSeq" id="WP_108718755.1">
    <property type="nucleotide sequence ID" value="NZ_VENP01000016.1"/>
</dbReference>
<dbReference type="OrthoDB" id="9809970at2"/>
<dbReference type="InterPro" id="IPR015590">
    <property type="entry name" value="Aldehyde_DH_dom"/>
</dbReference>